<dbReference type="GO" id="GO:0005997">
    <property type="term" value="P:xylulose metabolic process"/>
    <property type="evidence" value="ECO:0007669"/>
    <property type="project" value="TreeGrafter"/>
</dbReference>
<evidence type="ECO:0000313" key="7">
    <source>
        <dbReference type="Proteomes" id="UP000239907"/>
    </source>
</evidence>
<proteinExistence type="inferred from homology"/>
<dbReference type="EMBL" id="MQWA01000001">
    <property type="protein sequence ID" value="PQJ29608.1"/>
    <property type="molecule type" value="Genomic_DNA"/>
</dbReference>
<evidence type="ECO:0000256" key="1">
    <source>
        <dbReference type="ARBA" id="ARBA00009156"/>
    </source>
</evidence>
<dbReference type="GO" id="GO:0042732">
    <property type="term" value="P:D-xylose metabolic process"/>
    <property type="evidence" value="ECO:0007669"/>
    <property type="project" value="InterPro"/>
</dbReference>
<evidence type="ECO:0000256" key="3">
    <source>
        <dbReference type="ARBA" id="ARBA00022777"/>
    </source>
</evidence>
<feature type="domain" description="Carbohydrate kinase FGGY N-terminal" evidence="4">
    <location>
        <begin position="128"/>
        <end position="280"/>
    </location>
</feature>
<dbReference type="GO" id="GO:0004856">
    <property type="term" value="F:D-xylulokinase activity"/>
    <property type="evidence" value="ECO:0007669"/>
    <property type="project" value="InterPro"/>
</dbReference>
<keyword evidence="7" id="KW-1185">Reference proteome</keyword>
<keyword evidence="3" id="KW-0418">Kinase</keyword>
<accession>A0A2S7U3L4</accession>
<dbReference type="InterPro" id="IPR000577">
    <property type="entry name" value="Carb_kinase_FGGY"/>
</dbReference>
<sequence length="505" mass="55133">MHLGLDCSTQSLSAIIIDVSSGEALYETSINFEADLPHYQTSHGFVRGTKPDEFFSNPIMWVEALDLLFTRMQQDGAPLSSVATICGSAQQHATVYLNEHFERTLETLSPNIPLAEQLSDVFTRPVCPVWLDSSTHQDSKEITAAIGSARKVTKRTGSAVIERFSAAQIRKHAKQFPYHWQETDTVHLASSFLCSILIGKSAAIDFADGAGMNLMHINKLKWDKKMAEATAPGTLERLPELRRTTQIAGTIAPYFSSKFGMNSTTRCTHWTGDNPASLIGMGVIRKGTWVISLGTSYTLFSAVDTPFLDPQGYGHIFGNPVGGYMSLSCFKNGALACVALKNKLGISWEEFDAELLTKRSVKSPVSLPFFDTEITPHASAVDQSQSTPSSLIDGQFLNMRLHSLWHGEFPETILATGGISQSDGVCQTIANIFQRPVQRLASHGSASLGSALIAATADGYDIDTLIEQFCQPIEGSTIEPDPASEVIYQALGEKFTDKLCQHTRK</sequence>
<dbReference type="PIRSF" id="PIRSF000538">
    <property type="entry name" value="GlpK"/>
    <property type="match status" value="1"/>
</dbReference>
<evidence type="ECO:0000256" key="2">
    <source>
        <dbReference type="ARBA" id="ARBA00022679"/>
    </source>
</evidence>
<dbReference type="InterPro" id="IPR043129">
    <property type="entry name" value="ATPase_NBD"/>
</dbReference>
<keyword evidence="2" id="KW-0808">Transferase</keyword>
<protein>
    <recommendedName>
        <fullName evidence="8">Carbohydrate kinase</fullName>
    </recommendedName>
</protein>
<feature type="domain" description="Carbohydrate kinase FGGY C-terminal" evidence="5">
    <location>
        <begin position="290"/>
        <end position="457"/>
    </location>
</feature>
<reference evidence="6 7" key="1">
    <citation type="submission" date="2016-12" db="EMBL/GenBank/DDBJ databases">
        <title>Study of bacterial adaptation to deep sea.</title>
        <authorList>
            <person name="Song J."/>
            <person name="Yoshizawa S."/>
            <person name="Kogure K."/>
        </authorList>
    </citation>
    <scope>NUCLEOTIDE SEQUENCE [LARGE SCALE GENOMIC DNA]</scope>
    <source>
        <strain evidence="6 7">SAORIC-165</strain>
    </source>
</reference>
<dbReference type="PANTHER" id="PTHR10196">
    <property type="entry name" value="SUGAR KINASE"/>
    <property type="match status" value="1"/>
</dbReference>
<dbReference type="CDD" id="cd07776">
    <property type="entry name" value="ASKHA_NBD_FGGY_SpXK-like"/>
    <property type="match status" value="1"/>
</dbReference>
<dbReference type="RefSeq" id="WP_105044115.1">
    <property type="nucleotide sequence ID" value="NZ_MQWA01000001.1"/>
</dbReference>
<dbReference type="AlphaFoldDB" id="A0A2S7U3L4"/>
<comment type="caution">
    <text evidence="6">The sequence shown here is derived from an EMBL/GenBank/DDBJ whole genome shotgun (WGS) entry which is preliminary data.</text>
</comment>
<dbReference type="SUPFAM" id="SSF53067">
    <property type="entry name" value="Actin-like ATPase domain"/>
    <property type="match status" value="2"/>
</dbReference>
<dbReference type="InterPro" id="IPR018484">
    <property type="entry name" value="FGGY_N"/>
</dbReference>
<dbReference type="InterPro" id="IPR018485">
    <property type="entry name" value="FGGY_C"/>
</dbReference>
<organism evidence="6 7">
    <name type="scientific">Rubritalea profundi</name>
    <dbReference type="NCBI Taxonomy" id="1658618"/>
    <lineage>
        <taxon>Bacteria</taxon>
        <taxon>Pseudomonadati</taxon>
        <taxon>Verrucomicrobiota</taxon>
        <taxon>Verrucomicrobiia</taxon>
        <taxon>Verrucomicrobiales</taxon>
        <taxon>Rubritaleaceae</taxon>
        <taxon>Rubritalea</taxon>
    </lineage>
</organism>
<dbReference type="GO" id="GO:0005829">
    <property type="term" value="C:cytosol"/>
    <property type="evidence" value="ECO:0007669"/>
    <property type="project" value="TreeGrafter"/>
</dbReference>
<dbReference type="Gene3D" id="3.30.420.40">
    <property type="match status" value="2"/>
</dbReference>
<comment type="similarity">
    <text evidence="1">Belongs to the FGGY kinase family.</text>
</comment>
<name>A0A2S7U3L4_9BACT</name>
<evidence type="ECO:0000259" key="4">
    <source>
        <dbReference type="Pfam" id="PF00370"/>
    </source>
</evidence>
<dbReference type="OrthoDB" id="9805576at2"/>
<gene>
    <name evidence="6" type="ORF">BSZ32_14660</name>
</gene>
<dbReference type="InterPro" id="IPR042024">
    <property type="entry name" value="D-XK_euk"/>
</dbReference>
<evidence type="ECO:0000259" key="5">
    <source>
        <dbReference type="Pfam" id="PF02782"/>
    </source>
</evidence>
<evidence type="ECO:0000313" key="6">
    <source>
        <dbReference type="EMBL" id="PQJ29608.1"/>
    </source>
</evidence>
<dbReference type="Pfam" id="PF00370">
    <property type="entry name" value="FGGY_N"/>
    <property type="match status" value="1"/>
</dbReference>
<dbReference type="PANTHER" id="PTHR10196:SF57">
    <property type="entry name" value="XYLULOSE KINASE"/>
    <property type="match status" value="1"/>
</dbReference>
<dbReference type="Proteomes" id="UP000239907">
    <property type="component" value="Unassembled WGS sequence"/>
</dbReference>
<dbReference type="Pfam" id="PF02782">
    <property type="entry name" value="FGGY_C"/>
    <property type="match status" value="1"/>
</dbReference>
<evidence type="ECO:0008006" key="8">
    <source>
        <dbReference type="Google" id="ProtNLM"/>
    </source>
</evidence>